<dbReference type="Proteomes" id="UP001597116">
    <property type="component" value="Unassembled WGS sequence"/>
</dbReference>
<gene>
    <name evidence="4" type="ORF">ACFQ4C_03355</name>
</gene>
<evidence type="ECO:0000256" key="2">
    <source>
        <dbReference type="SAM" id="Phobius"/>
    </source>
</evidence>
<comment type="caution">
    <text evidence="4">The sequence shown here is derived from an EMBL/GenBank/DDBJ whole genome shotgun (WGS) entry which is preliminary data.</text>
</comment>
<keyword evidence="5" id="KW-1185">Reference proteome</keyword>
<feature type="transmembrane region" description="Helical" evidence="2">
    <location>
        <begin position="143"/>
        <end position="164"/>
    </location>
</feature>
<sequence length="452" mass="51026">MMTFRKVNNWLHLWLGLVSGSIVFIVCITGCIWVFNEEITALLEPESRIEAQSKPVLMPSQIRQIAASQFPGKRVTYAIYRQGRAAEVYLGEGRRGNSLVRLNPYSGEVISKKERQKGEVDFFRFILNGHRFLWLPFEIGRPIVNYGTLVFVVLLITGLVWWYPKKWTKSTVDKSFKIKWNGSFKRVNLDLHNVLGFYSLLVALALALTGMVYGIEWYSKSLYWATSGGDTLPAFDRAASDSLQAGKFYTPDQAIDKAWAQVTRRHPDAEGFYYTYPDTANAKAPIYVTVYPSRTHFYDNQGYTFDQHTLKEFPKHKIYGTAFADAPFGAKLRRMNYDIHVGSILGFPGKVLAFLASLIGASLPVTGFIIWWNRKGFGKSKGKRKTAVLKPQPAGKEASRPSFKPKGARSPKVPHPQAVEEESRSGIQPARKESRSKPPFLTNRGLVPPDAN</sequence>
<dbReference type="InterPro" id="IPR025711">
    <property type="entry name" value="PepSY"/>
</dbReference>
<protein>
    <submittedName>
        <fullName evidence="4">PepSY-associated TM helix domain-containing protein</fullName>
    </submittedName>
</protein>
<feature type="region of interest" description="Disordered" evidence="1">
    <location>
        <begin position="382"/>
        <end position="452"/>
    </location>
</feature>
<dbReference type="InterPro" id="IPR005625">
    <property type="entry name" value="PepSY-ass_TM"/>
</dbReference>
<keyword evidence="2" id="KW-0472">Membrane</keyword>
<dbReference type="PANTHER" id="PTHR34219:SF3">
    <property type="entry name" value="BLL7967 PROTEIN"/>
    <property type="match status" value="1"/>
</dbReference>
<dbReference type="Pfam" id="PF03929">
    <property type="entry name" value="PepSY_TM"/>
    <property type="match status" value="1"/>
</dbReference>
<evidence type="ECO:0000313" key="4">
    <source>
        <dbReference type="EMBL" id="MFD1140124.1"/>
    </source>
</evidence>
<name>A0ABW3Q1M4_9BACT</name>
<dbReference type="EMBL" id="JBHTLP010000002">
    <property type="protein sequence ID" value="MFD1140124.1"/>
    <property type="molecule type" value="Genomic_DNA"/>
</dbReference>
<dbReference type="RefSeq" id="WP_265989876.1">
    <property type="nucleotide sequence ID" value="NZ_CP110973.1"/>
</dbReference>
<dbReference type="PANTHER" id="PTHR34219">
    <property type="entry name" value="IRON-REGULATED INNER MEMBRANE PROTEIN-RELATED"/>
    <property type="match status" value="1"/>
</dbReference>
<proteinExistence type="predicted"/>
<reference evidence="5" key="1">
    <citation type="journal article" date="2019" name="Int. J. Syst. Evol. Microbiol.">
        <title>The Global Catalogue of Microorganisms (GCM) 10K type strain sequencing project: providing services to taxonomists for standard genome sequencing and annotation.</title>
        <authorList>
            <consortium name="The Broad Institute Genomics Platform"/>
            <consortium name="The Broad Institute Genome Sequencing Center for Infectious Disease"/>
            <person name="Wu L."/>
            <person name="Ma J."/>
        </authorList>
    </citation>
    <scope>NUCLEOTIDE SEQUENCE [LARGE SCALE GENOMIC DNA]</scope>
    <source>
        <strain evidence="5">CCUG 55608</strain>
    </source>
</reference>
<feature type="transmembrane region" description="Helical" evidence="2">
    <location>
        <begin position="12"/>
        <end position="35"/>
    </location>
</feature>
<keyword evidence="2" id="KW-1133">Transmembrane helix</keyword>
<keyword evidence="2" id="KW-0812">Transmembrane</keyword>
<evidence type="ECO:0000259" key="3">
    <source>
        <dbReference type="Pfam" id="PF03413"/>
    </source>
</evidence>
<evidence type="ECO:0000256" key="1">
    <source>
        <dbReference type="SAM" id="MobiDB-lite"/>
    </source>
</evidence>
<dbReference type="Pfam" id="PF03413">
    <property type="entry name" value="PepSY"/>
    <property type="match status" value="1"/>
</dbReference>
<accession>A0ABW3Q1M4</accession>
<evidence type="ECO:0000313" key="5">
    <source>
        <dbReference type="Proteomes" id="UP001597116"/>
    </source>
</evidence>
<feature type="domain" description="PepSY" evidence="3">
    <location>
        <begin position="59"/>
        <end position="112"/>
    </location>
</feature>
<feature type="transmembrane region" description="Helical" evidence="2">
    <location>
        <begin position="195"/>
        <end position="215"/>
    </location>
</feature>
<feature type="transmembrane region" description="Helical" evidence="2">
    <location>
        <begin position="351"/>
        <end position="372"/>
    </location>
</feature>
<organism evidence="4 5">
    <name type="scientific">Larkinella insperata</name>
    <dbReference type="NCBI Taxonomy" id="332158"/>
    <lineage>
        <taxon>Bacteria</taxon>
        <taxon>Pseudomonadati</taxon>
        <taxon>Bacteroidota</taxon>
        <taxon>Cytophagia</taxon>
        <taxon>Cytophagales</taxon>
        <taxon>Spirosomataceae</taxon>
        <taxon>Larkinella</taxon>
    </lineage>
</organism>